<dbReference type="GO" id="GO:0003676">
    <property type="term" value="F:nucleic acid binding"/>
    <property type="evidence" value="ECO:0007669"/>
    <property type="project" value="InterPro"/>
</dbReference>
<proteinExistence type="predicted"/>
<feature type="domain" description="Integrase catalytic" evidence="2">
    <location>
        <begin position="360"/>
        <end position="496"/>
    </location>
</feature>
<feature type="compositionally biased region" description="Polar residues" evidence="1">
    <location>
        <begin position="730"/>
        <end position="740"/>
    </location>
</feature>
<feature type="compositionally biased region" description="Basic and acidic residues" evidence="1">
    <location>
        <begin position="741"/>
        <end position="750"/>
    </location>
</feature>
<dbReference type="SUPFAM" id="SSF53098">
    <property type="entry name" value="Ribonuclease H-like"/>
    <property type="match status" value="1"/>
</dbReference>
<sequence length="817" mass="92719">MPVRIQCRIPFPVCSLWRAADSGLIYRVVYSDTQHTELCPITGKHLRFSRYRTADLRVFTEEGYRAAERMMPVLEDPFADENRTRRALVGHDSKSSEVWKRIRSLVQPGKSFNPSAIRPLLDRATRGRLIRETAERESVQVKTIHGDLLRYFQRGMTELAVRSDLPNCGRPRNGGAYRSEPGGKRIRRNYTCRPGRRAKSQRLHPERQYMLPGKQLTCLLWQAVDLLLTESEAPWLEALGARKGTGRSGEEKADTIARRVGHELAQAKRHGQTRRSRRKGRSRPTYKNVADTLNRLTRTQREVRDEQGHLKELELGEVGIITSRQVAYFCQSEPDVRAVMIARRHGHPGPLLLHGRADRWMKGPGDKFLLDATVGDIYLLSRLDRTVVVGRPTIYFLVDWFSQMIVALRVSFERPSYAAAASVIEAAVTPKHDFCARYGFLITFEDWPCHFLSASIVADRGSEFMAAEPWQRLARLGISISNCRPYTPTWRAAAERRWGSVPVIWQRQQVGVVECDWHEHGRPRRYPWDAIYTLSEFMTHVLRAVHVYHRTPLSGEFAHPELVFAREANTPLNRWRWGIENLSGALHEHSVRDIQLATWYGDTGLLTERGVKVHGRFYASRETEDAYLGRLGGKDRHVRIQSDPDELGGVWVELNGFPIFCPAVDTGVAMHGVSWAEHQQYVDQLHENNREEDFMQQAERIRQMNDARVDTEIAKKRTRAALKDAGKPHPTSTGMSGARQQENELNRMVDARSAPQTGPSRAHASASVPSQPQPQPERSGSLRAKRDAAALKLLGARPGVVHDAAADAEGVSNETSQ</sequence>
<dbReference type="EMBL" id="JAURTK010000006">
    <property type="protein sequence ID" value="MDP9649668.1"/>
    <property type="molecule type" value="Genomic_DNA"/>
</dbReference>
<dbReference type="Proteomes" id="UP001229486">
    <property type="component" value="Unassembled WGS sequence"/>
</dbReference>
<dbReference type="InterPro" id="IPR012337">
    <property type="entry name" value="RNaseH-like_sf"/>
</dbReference>
<dbReference type="InterPro" id="IPR036397">
    <property type="entry name" value="RNaseH_sf"/>
</dbReference>
<dbReference type="InterPro" id="IPR001584">
    <property type="entry name" value="Integrase_cat-core"/>
</dbReference>
<feature type="region of interest" description="Disordered" evidence="1">
    <location>
        <begin position="265"/>
        <end position="286"/>
    </location>
</feature>
<organism evidence="3 4">
    <name type="scientific">Paraburkholderia caledonica</name>
    <dbReference type="NCBI Taxonomy" id="134536"/>
    <lineage>
        <taxon>Bacteria</taxon>
        <taxon>Pseudomonadati</taxon>
        <taxon>Pseudomonadota</taxon>
        <taxon>Betaproteobacteria</taxon>
        <taxon>Burkholderiales</taxon>
        <taxon>Burkholderiaceae</taxon>
        <taxon>Paraburkholderia</taxon>
    </lineage>
</organism>
<gene>
    <name evidence="3" type="ORF">J2793_005135</name>
</gene>
<name>A0AB73II53_9BURK</name>
<dbReference type="PROSITE" id="PS50994">
    <property type="entry name" value="INTEGRASE"/>
    <property type="match status" value="1"/>
</dbReference>
<reference evidence="3" key="1">
    <citation type="submission" date="2023-07" db="EMBL/GenBank/DDBJ databases">
        <title>Sorghum-associated microbial communities from plants grown in Nebraska, USA.</title>
        <authorList>
            <person name="Schachtman D."/>
        </authorList>
    </citation>
    <scope>NUCLEOTIDE SEQUENCE</scope>
    <source>
        <strain evidence="3">DS1061</strain>
    </source>
</reference>
<feature type="region of interest" description="Disordered" evidence="1">
    <location>
        <begin position="719"/>
        <end position="817"/>
    </location>
</feature>
<evidence type="ECO:0000313" key="3">
    <source>
        <dbReference type="EMBL" id="MDP9649668.1"/>
    </source>
</evidence>
<dbReference type="AlphaFoldDB" id="A0AB73II53"/>
<dbReference type="RefSeq" id="WP_392394945.1">
    <property type="nucleotide sequence ID" value="NZ_JAURTK010000006.1"/>
</dbReference>
<comment type="caution">
    <text evidence="3">The sequence shown here is derived from an EMBL/GenBank/DDBJ whole genome shotgun (WGS) entry which is preliminary data.</text>
</comment>
<evidence type="ECO:0000313" key="4">
    <source>
        <dbReference type="Proteomes" id="UP001229486"/>
    </source>
</evidence>
<dbReference type="Gene3D" id="3.30.420.10">
    <property type="entry name" value="Ribonuclease H-like superfamily/Ribonuclease H"/>
    <property type="match status" value="1"/>
</dbReference>
<feature type="compositionally biased region" description="Basic residues" evidence="1">
    <location>
        <begin position="267"/>
        <end position="284"/>
    </location>
</feature>
<evidence type="ECO:0000256" key="1">
    <source>
        <dbReference type="SAM" id="MobiDB-lite"/>
    </source>
</evidence>
<dbReference type="GO" id="GO:0015074">
    <property type="term" value="P:DNA integration"/>
    <property type="evidence" value="ECO:0007669"/>
    <property type="project" value="InterPro"/>
</dbReference>
<protein>
    <recommendedName>
        <fullName evidence="2">Integrase catalytic domain-containing protein</fullName>
    </recommendedName>
</protein>
<evidence type="ECO:0000259" key="2">
    <source>
        <dbReference type="PROSITE" id="PS50994"/>
    </source>
</evidence>
<accession>A0AB73II53</accession>